<protein>
    <submittedName>
        <fullName evidence="1">Uncharacterized protein</fullName>
    </submittedName>
</protein>
<dbReference type="RefSeq" id="YP_009820410.1">
    <property type="nucleotide sequence ID" value="NC_048166.1"/>
</dbReference>
<dbReference type="GeneID" id="55011846"/>
<evidence type="ECO:0000313" key="1">
    <source>
        <dbReference type="EMBL" id="QBJ04494.1"/>
    </source>
</evidence>
<organism evidence="1 2">
    <name type="scientific">Pseudomonas phage Lana</name>
    <dbReference type="NCBI Taxonomy" id="2530172"/>
    <lineage>
        <taxon>Viruses</taxon>
        <taxon>Duplodnaviria</taxon>
        <taxon>Heunggongvirae</taxon>
        <taxon>Uroviricota</taxon>
        <taxon>Caudoviricetes</taxon>
        <taxon>Lanavirus</taxon>
        <taxon>Lanavirus lana</taxon>
    </lineage>
</organism>
<evidence type="ECO:0000313" key="2">
    <source>
        <dbReference type="Proteomes" id="UP000293575"/>
    </source>
</evidence>
<keyword evidence="2" id="KW-1185">Reference proteome</keyword>
<sequence length="63" mass="7237">MDDKDTFHTFGYKGGFIHTCHNRTQKCEEVSVQCYEGDKARRVKSVIAAKQIIGKFAKKRDKS</sequence>
<proteinExistence type="predicted"/>
<dbReference type="EMBL" id="MK473373">
    <property type="protein sequence ID" value="QBJ04494.1"/>
    <property type="molecule type" value="Genomic_DNA"/>
</dbReference>
<name>A0A481W5X5_9CAUD</name>
<dbReference type="KEGG" id="vg:55011846"/>
<dbReference type="Proteomes" id="UP000293575">
    <property type="component" value="Segment"/>
</dbReference>
<reference evidence="1" key="1">
    <citation type="submission" date="2019-01" db="EMBL/GenBank/DDBJ databases">
        <authorList>
            <person name="Hylling O."/>
            <person name="Carstens A.B."/>
            <person name="Hansen L.H."/>
        </authorList>
    </citation>
    <scope>NUCLEOTIDE SEQUENCE [LARGE SCALE GENOMIC DNA]</scope>
</reference>
<accession>A0A481W5X5</accession>